<dbReference type="InterPro" id="IPR036397">
    <property type="entry name" value="RNaseH_sf"/>
</dbReference>
<evidence type="ECO:0000313" key="1">
    <source>
        <dbReference type="EMBL" id="MBW0519219.1"/>
    </source>
</evidence>
<comment type="caution">
    <text evidence="1">The sequence shown here is derived from an EMBL/GenBank/DDBJ whole genome shotgun (WGS) entry which is preliminary data.</text>
</comment>
<reference evidence="1" key="1">
    <citation type="submission" date="2021-03" db="EMBL/GenBank/DDBJ databases">
        <title>Draft genome sequence of rust myrtle Austropuccinia psidii MF-1, a brazilian biotype.</title>
        <authorList>
            <person name="Quecine M.C."/>
            <person name="Pachon D.M.R."/>
            <person name="Bonatelli M.L."/>
            <person name="Correr F.H."/>
            <person name="Franceschini L.M."/>
            <person name="Leite T.F."/>
            <person name="Margarido G.R.A."/>
            <person name="Almeida C.A."/>
            <person name="Ferrarezi J.A."/>
            <person name="Labate C.A."/>
        </authorList>
    </citation>
    <scope>NUCLEOTIDE SEQUENCE</scope>
    <source>
        <strain evidence="1">MF-1</strain>
    </source>
</reference>
<keyword evidence="2" id="KW-1185">Reference proteome</keyword>
<dbReference type="Proteomes" id="UP000765509">
    <property type="component" value="Unassembled WGS sequence"/>
</dbReference>
<dbReference type="OrthoDB" id="2431447at2759"/>
<dbReference type="EMBL" id="AVOT02027228">
    <property type="protein sequence ID" value="MBW0519219.1"/>
    <property type="molecule type" value="Genomic_DNA"/>
</dbReference>
<dbReference type="Gene3D" id="3.30.420.10">
    <property type="entry name" value="Ribonuclease H-like superfamily/Ribonuclease H"/>
    <property type="match status" value="1"/>
</dbReference>
<organism evidence="1 2">
    <name type="scientific">Austropuccinia psidii MF-1</name>
    <dbReference type="NCBI Taxonomy" id="1389203"/>
    <lineage>
        <taxon>Eukaryota</taxon>
        <taxon>Fungi</taxon>
        <taxon>Dikarya</taxon>
        <taxon>Basidiomycota</taxon>
        <taxon>Pucciniomycotina</taxon>
        <taxon>Pucciniomycetes</taxon>
        <taxon>Pucciniales</taxon>
        <taxon>Sphaerophragmiaceae</taxon>
        <taxon>Austropuccinia</taxon>
    </lineage>
</organism>
<accession>A0A9Q3HY53</accession>
<proteinExistence type="predicted"/>
<dbReference type="GO" id="GO:0003676">
    <property type="term" value="F:nucleic acid binding"/>
    <property type="evidence" value="ECO:0007669"/>
    <property type="project" value="InterPro"/>
</dbReference>
<protein>
    <recommendedName>
        <fullName evidence="3">Transposase Tc1-like domain-containing protein</fullName>
    </recommendedName>
</protein>
<gene>
    <name evidence="1" type="ORF">O181_058934</name>
</gene>
<sequence>MKEVSLQTVQRVLNKEGIFSRIAVFKPHFDKQLAFAQAHIDWSLEDWKKGILTDKRSFELLKNPTPTRIWRTQGEQYSFDCQVAQHHSGHQSIMVWEGFCDTKQSALIIMGPNAHRTQGFIKNVYSIGLLPVYDHLQQRQQVPQLLSCQYKDSQGIIKFQWPSNPPI</sequence>
<dbReference type="AlphaFoldDB" id="A0A9Q3HY53"/>
<evidence type="ECO:0008006" key="3">
    <source>
        <dbReference type="Google" id="ProtNLM"/>
    </source>
</evidence>
<evidence type="ECO:0000313" key="2">
    <source>
        <dbReference type="Proteomes" id="UP000765509"/>
    </source>
</evidence>
<name>A0A9Q3HY53_9BASI</name>